<dbReference type="CDD" id="cd16914">
    <property type="entry name" value="EcfT"/>
    <property type="match status" value="1"/>
</dbReference>
<dbReference type="Pfam" id="PF02361">
    <property type="entry name" value="CbiQ"/>
    <property type="match status" value="1"/>
</dbReference>
<evidence type="ECO:0000313" key="7">
    <source>
        <dbReference type="Proteomes" id="UP000246410"/>
    </source>
</evidence>
<dbReference type="InterPro" id="IPR003339">
    <property type="entry name" value="ABC/ECF_trnsptr_transmembrane"/>
</dbReference>
<gene>
    <name evidence="6" type="ORF">DFR69_101491</name>
</gene>
<keyword evidence="4 5" id="KW-0472">Membrane</keyword>
<dbReference type="GO" id="GO:0005886">
    <property type="term" value="C:plasma membrane"/>
    <property type="evidence" value="ECO:0007669"/>
    <property type="project" value="TreeGrafter"/>
</dbReference>
<keyword evidence="2 5" id="KW-0812">Transmembrane</keyword>
<dbReference type="PANTHER" id="PTHR33514:SF13">
    <property type="entry name" value="PROTEIN ABCI12, CHLOROPLASTIC"/>
    <property type="match status" value="1"/>
</dbReference>
<reference evidence="6 7" key="1">
    <citation type="submission" date="2018-05" db="EMBL/GenBank/DDBJ databases">
        <title>Genomic Encyclopedia of Type Strains, Phase IV (KMG-IV): sequencing the most valuable type-strain genomes for metagenomic binning, comparative biology and taxonomic classification.</title>
        <authorList>
            <person name="Goeker M."/>
        </authorList>
    </citation>
    <scope>NUCLEOTIDE SEQUENCE [LARGE SCALE GENOMIC DNA]</scope>
    <source>
        <strain evidence="6 7">DSM 44717</strain>
    </source>
</reference>
<evidence type="ECO:0000256" key="1">
    <source>
        <dbReference type="ARBA" id="ARBA00004141"/>
    </source>
</evidence>
<dbReference type="EMBL" id="QGTL01000001">
    <property type="protein sequence ID" value="PWV81151.1"/>
    <property type="molecule type" value="Genomic_DNA"/>
</dbReference>
<evidence type="ECO:0000313" key="6">
    <source>
        <dbReference type="EMBL" id="PWV81151.1"/>
    </source>
</evidence>
<dbReference type="RefSeq" id="WP_110035723.1">
    <property type="nucleotide sequence ID" value="NZ_QGTL01000001.1"/>
</dbReference>
<comment type="subcellular location">
    <subcellularLocation>
        <location evidence="1">Membrane</location>
        <topology evidence="1">Multi-pass membrane protein</topology>
    </subcellularLocation>
</comment>
<name>A0A317P1B1_9NOCA</name>
<feature type="transmembrane region" description="Helical" evidence="5">
    <location>
        <begin position="66"/>
        <end position="83"/>
    </location>
</feature>
<feature type="transmembrane region" description="Helical" evidence="5">
    <location>
        <begin position="89"/>
        <end position="108"/>
    </location>
</feature>
<feature type="transmembrane region" description="Helical" evidence="5">
    <location>
        <begin position="21"/>
        <end position="54"/>
    </location>
</feature>
<proteinExistence type="predicted"/>
<keyword evidence="7" id="KW-1185">Reference proteome</keyword>
<protein>
    <submittedName>
        <fullName evidence="6">Biotin transport system permease protein</fullName>
    </submittedName>
</protein>
<dbReference type="AlphaFoldDB" id="A0A317P1B1"/>
<evidence type="ECO:0000256" key="3">
    <source>
        <dbReference type="ARBA" id="ARBA00022989"/>
    </source>
</evidence>
<comment type="caution">
    <text evidence="6">The sequence shown here is derived from an EMBL/GenBank/DDBJ whole genome shotgun (WGS) entry which is preliminary data.</text>
</comment>
<evidence type="ECO:0000256" key="2">
    <source>
        <dbReference type="ARBA" id="ARBA00022692"/>
    </source>
</evidence>
<sequence length="200" mass="21057">MIGLYHPGDSLLHRAPAGVKLALLVATIVAMTVWVRGLLGMACVVLVVAGLFALARIPWRVAVAQVRPVLWMTAIIGVFQLLTTTPVRAVVVCGVLLVSVALAALVTVTTRVTDLLDALLRALAPLRHVGVNPERVGLLLALAIRCVPLLAQIVHDVAEARRARGVSWSATALVTPVLVRALRTADAMGEALAARGVDDD</sequence>
<evidence type="ECO:0000256" key="5">
    <source>
        <dbReference type="SAM" id="Phobius"/>
    </source>
</evidence>
<dbReference type="PANTHER" id="PTHR33514">
    <property type="entry name" value="PROTEIN ABCI12, CHLOROPLASTIC"/>
    <property type="match status" value="1"/>
</dbReference>
<keyword evidence="3 5" id="KW-1133">Transmembrane helix</keyword>
<accession>A0A317P1B1</accession>
<dbReference type="Proteomes" id="UP000246410">
    <property type="component" value="Unassembled WGS sequence"/>
</dbReference>
<evidence type="ECO:0000256" key="4">
    <source>
        <dbReference type="ARBA" id="ARBA00023136"/>
    </source>
</evidence>
<organism evidence="6 7">
    <name type="scientific">Nocardia neocaledoniensis</name>
    <dbReference type="NCBI Taxonomy" id="236511"/>
    <lineage>
        <taxon>Bacteria</taxon>
        <taxon>Bacillati</taxon>
        <taxon>Actinomycetota</taxon>
        <taxon>Actinomycetes</taxon>
        <taxon>Mycobacteriales</taxon>
        <taxon>Nocardiaceae</taxon>
        <taxon>Nocardia</taxon>
    </lineage>
</organism>